<dbReference type="PANTHER" id="PTHR35093">
    <property type="entry name" value="OUTER MEMBRANE PROTEIN NMB0088-RELATED"/>
    <property type="match status" value="1"/>
</dbReference>
<dbReference type="OrthoDB" id="9922at2"/>
<evidence type="ECO:0000313" key="9">
    <source>
        <dbReference type="EMBL" id="ACT19395.1"/>
    </source>
</evidence>
<dbReference type="GO" id="GO:0015483">
    <property type="term" value="F:long-chain fatty acid transporting porin activity"/>
    <property type="evidence" value="ECO:0007669"/>
    <property type="project" value="TreeGrafter"/>
</dbReference>
<evidence type="ECO:0000256" key="2">
    <source>
        <dbReference type="ARBA" id="ARBA00008163"/>
    </source>
</evidence>
<keyword evidence="7" id="KW-0998">Cell outer membrane</keyword>
<keyword evidence="3" id="KW-1134">Transmembrane beta strand</keyword>
<dbReference type="SUPFAM" id="SSF56935">
    <property type="entry name" value="Porins"/>
    <property type="match status" value="1"/>
</dbReference>
<dbReference type="InterPro" id="IPR005017">
    <property type="entry name" value="OMPP1/FadL/TodX"/>
</dbReference>
<dbReference type="eggNOG" id="COG2067">
    <property type="taxonomic scope" value="Bacteria"/>
</dbReference>
<keyword evidence="5 8" id="KW-0732">Signal</keyword>
<evidence type="ECO:0000256" key="5">
    <source>
        <dbReference type="ARBA" id="ARBA00022729"/>
    </source>
</evidence>
<comment type="subcellular location">
    <subcellularLocation>
        <location evidence="1">Cell outer membrane</location>
        <topology evidence="1">Multi-pass membrane protein</topology>
    </subcellularLocation>
</comment>
<feature type="chain" id="PRO_5002964710" evidence="8">
    <location>
        <begin position="24"/>
        <end position="458"/>
    </location>
</feature>
<evidence type="ECO:0000256" key="3">
    <source>
        <dbReference type="ARBA" id="ARBA00022452"/>
    </source>
</evidence>
<dbReference type="AlphaFoldDB" id="C6E4U9"/>
<evidence type="ECO:0000256" key="7">
    <source>
        <dbReference type="ARBA" id="ARBA00023237"/>
    </source>
</evidence>
<evidence type="ECO:0000256" key="6">
    <source>
        <dbReference type="ARBA" id="ARBA00023136"/>
    </source>
</evidence>
<organism evidence="9">
    <name type="scientific">Geobacter sp. (strain M21)</name>
    <dbReference type="NCBI Taxonomy" id="443144"/>
    <lineage>
        <taxon>Bacteria</taxon>
        <taxon>Pseudomonadati</taxon>
        <taxon>Thermodesulfobacteriota</taxon>
        <taxon>Desulfuromonadia</taxon>
        <taxon>Geobacterales</taxon>
        <taxon>Geobacteraceae</taxon>
        <taxon>Geobacter</taxon>
    </lineage>
</organism>
<dbReference type="GO" id="GO:0009279">
    <property type="term" value="C:cell outer membrane"/>
    <property type="evidence" value="ECO:0007669"/>
    <property type="project" value="UniProtKB-SubCell"/>
</dbReference>
<dbReference type="PANTHER" id="PTHR35093:SF8">
    <property type="entry name" value="OUTER MEMBRANE PROTEIN NMB0088-RELATED"/>
    <property type="match status" value="1"/>
</dbReference>
<dbReference type="KEGG" id="gem:GM21_3370"/>
<dbReference type="Gene3D" id="2.40.160.60">
    <property type="entry name" value="Outer membrane protein transport protein (OMPP1/FadL/TodX)"/>
    <property type="match status" value="1"/>
</dbReference>
<protein>
    <submittedName>
        <fullName evidence="9">Membrane protein involved in aromatic hydrocarbon degradation</fullName>
    </submittedName>
</protein>
<keyword evidence="6" id="KW-0472">Membrane</keyword>
<dbReference type="STRING" id="443144.GM21_3370"/>
<sequence length="458" mass="48865">MIKSVCCAGVACAFLGGAGICHAAGFKVSEQGAKAMAMGNAFAAQADDPSALYFNPAGISFLRGAQANLGSLAILVPQTEFHGTTPLSGTPPLDIGTAHVTDKSRRDIVVAPTLYATYSMETLPLSFGLGVNAVYPLTKSWDDSSVFRNQVQTASIKPVNFQPTVAYRFDDLKLAVAGALDVTYAVVSLQKTAYAPAIDPSAPAPPFGAYELGSLGLDGTATGVGYNFGILWKPRPQYSFGVAYRSRITLDVNGDANFLATTPTGLGATGLGAIGLSEASPFPYTRARAASAASTRIVLPDTLDVGIAWRPTEKLTLEFDATRTGWSSFDQLLIEFDSPGFASFNNRPDPRNWRDVWAYKFGGQYSLNDTLDLRAGYSFDNTPVPDATLDPLLPDADRHSFAVGAGIHHSFGILDLAYMWVHFVDRTVDNQDMAALRGSNGTFKSDAYLLAANLNFKF</sequence>
<dbReference type="EMBL" id="CP001661">
    <property type="protein sequence ID" value="ACT19395.1"/>
    <property type="molecule type" value="Genomic_DNA"/>
</dbReference>
<evidence type="ECO:0000256" key="8">
    <source>
        <dbReference type="SAM" id="SignalP"/>
    </source>
</evidence>
<keyword evidence="4" id="KW-0812">Transmembrane</keyword>
<accession>C6E4U9</accession>
<feature type="signal peptide" evidence="8">
    <location>
        <begin position="1"/>
        <end position="23"/>
    </location>
</feature>
<gene>
    <name evidence="9" type="ordered locus">GM21_3370</name>
</gene>
<dbReference type="HOGENOM" id="CLU_035981_2_1_7"/>
<evidence type="ECO:0000256" key="4">
    <source>
        <dbReference type="ARBA" id="ARBA00022692"/>
    </source>
</evidence>
<reference evidence="9" key="1">
    <citation type="submission" date="2009-07" db="EMBL/GenBank/DDBJ databases">
        <title>Complete sequence of Geobacter sp. M21.</title>
        <authorList>
            <consortium name="US DOE Joint Genome Institute"/>
            <person name="Lucas S."/>
            <person name="Copeland A."/>
            <person name="Lapidus A."/>
            <person name="Glavina del Rio T."/>
            <person name="Dalin E."/>
            <person name="Tice H."/>
            <person name="Bruce D."/>
            <person name="Goodwin L."/>
            <person name="Pitluck S."/>
            <person name="Saunders E."/>
            <person name="Brettin T."/>
            <person name="Detter J.C."/>
            <person name="Han C."/>
            <person name="Larimer F."/>
            <person name="Land M."/>
            <person name="Hauser L."/>
            <person name="Kyrpides N."/>
            <person name="Ovchinnikova G."/>
            <person name="Lovley D."/>
        </authorList>
    </citation>
    <scope>NUCLEOTIDE SEQUENCE [LARGE SCALE GENOMIC DNA]</scope>
    <source>
        <strain evidence="9">M21</strain>
    </source>
</reference>
<proteinExistence type="inferred from homology"/>
<comment type="similarity">
    <text evidence="2">Belongs to the OmpP1/FadL family.</text>
</comment>
<evidence type="ECO:0000256" key="1">
    <source>
        <dbReference type="ARBA" id="ARBA00004571"/>
    </source>
</evidence>
<name>C6E4U9_GEOSM</name>
<dbReference type="Pfam" id="PF03349">
    <property type="entry name" value="Toluene_X"/>
    <property type="match status" value="1"/>
</dbReference>